<organism evidence="10 11">
    <name type="scientific">Candidatus Venteria ishoeyi</name>
    <dbReference type="NCBI Taxonomy" id="1899563"/>
    <lineage>
        <taxon>Bacteria</taxon>
        <taxon>Pseudomonadati</taxon>
        <taxon>Pseudomonadota</taxon>
        <taxon>Gammaproteobacteria</taxon>
        <taxon>Thiotrichales</taxon>
        <taxon>Thiotrichaceae</taxon>
        <taxon>Venteria</taxon>
    </lineage>
</organism>
<evidence type="ECO:0000256" key="8">
    <source>
        <dbReference type="SAM" id="Phobius"/>
    </source>
</evidence>
<keyword evidence="6 8" id="KW-1133">Transmembrane helix</keyword>
<keyword evidence="11" id="KW-1185">Reference proteome</keyword>
<dbReference type="InterPro" id="IPR018076">
    <property type="entry name" value="T2SS_GspF_dom"/>
</dbReference>
<comment type="similarity">
    <text evidence="2">Belongs to the GSP F family.</text>
</comment>
<keyword evidence="4" id="KW-0997">Cell inner membrane</keyword>
<name>A0A1H6FCD4_9GAMM</name>
<evidence type="ECO:0000313" key="10">
    <source>
        <dbReference type="EMBL" id="SEH06816.1"/>
    </source>
</evidence>
<evidence type="ECO:0000256" key="7">
    <source>
        <dbReference type="ARBA" id="ARBA00023136"/>
    </source>
</evidence>
<comment type="subcellular location">
    <subcellularLocation>
        <location evidence="1">Cell inner membrane</location>
        <topology evidence="1">Multi-pass membrane protein</topology>
    </subcellularLocation>
</comment>
<dbReference type="Proteomes" id="UP000236724">
    <property type="component" value="Unassembled WGS sequence"/>
</dbReference>
<reference evidence="10 11" key="1">
    <citation type="submission" date="2016-10" db="EMBL/GenBank/DDBJ databases">
        <authorList>
            <person name="de Groot N.N."/>
        </authorList>
    </citation>
    <scope>NUCLEOTIDE SEQUENCE [LARGE SCALE GENOMIC DNA]</scope>
    <source>
        <strain evidence="10">MBHS1</strain>
    </source>
</reference>
<evidence type="ECO:0000256" key="1">
    <source>
        <dbReference type="ARBA" id="ARBA00004429"/>
    </source>
</evidence>
<feature type="domain" description="Type II secretion system protein GspF" evidence="9">
    <location>
        <begin position="68"/>
        <end position="191"/>
    </location>
</feature>
<keyword evidence="3" id="KW-1003">Cell membrane</keyword>
<dbReference type="PANTHER" id="PTHR30012:SF0">
    <property type="entry name" value="TYPE II SECRETION SYSTEM PROTEIN F-RELATED"/>
    <property type="match status" value="1"/>
</dbReference>
<evidence type="ECO:0000256" key="6">
    <source>
        <dbReference type="ARBA" id="ARBA00022989"/>
    </source>
</evidence>
<dbReference type="FunFam" id="1.20.81.30:FF:000001">
    <property type="entry name" value="Type II secretion system protein F"/>
    <property type="match status" value="2"/>
</dbReference>
<dbReference type="Pfam" id="PF00482">
    <property type="entry name" value="T2SSF"/>
    <property type="match status" value="2"/>
</dbReference>
<dbReference type="Gene3D" id="1.20.81.30">
    <property type="entry name" value="Type II secretion system (T2SS), domain F"/>
    <property type="match status" value="2"/>
</dbReference>
<dbReference type="OrthoDB" id="9805682at2"/>
<feature type="transmembrane region" description="Helical" evidence="8">
    <location>
        <begin position="374"/>
        <end position="397"/>
    </location>
</feature>
<dbReference type="PRINTS" id="PR00812">
    <property type="entry name" value="BCTERIALGSPF"/>
</dbReference>
<dbReference type="RefSeq" id="WP_103920545.1">
    <property type="nucleotide sequence ID" value="NZ_FMSV02000506.1"/>
</dbReference>
<gene>
    <name evidence="10" type="primary">epsF_1</name>
    <name evidence="10" type="ORF">MBHS_02682</name>
</gene>
<feature type="domain" description="Type II secretion system protein GspF" evidence="9">
    <location>
        <begin position="271"/>
        <end position="391"/>
    </location>
</feature>
<evidence type="ECO:0000256" key="3">
    <source>
        <dbReference type="ARBA" id="ARBA00022475"/>
    </source>
</evidence>
<dbReference type="GO" id="GO:0005886">
    <property type="term" value="C:plasma membrane"/>
    <property type="evidence" value="ECO:0007669"/>
    <property type="project" value="UniProtKB-SubCell"/>
</dbReference>
<evidence type="ECO:0000256" key="4">
    <source>
        <dbReference type="ARBA" id="ARBA00022519"/>
    </source>
</evidence>
<evidence type="ECO:0000259" key="9">
    <source>
        <dbReference type="Pfam" id="PF00482"/>
    </source>
</evidence>
<keyword evidence="7 8" id="KW-0472">Membrane</keyword>
<dbReference type="AlphaFoldDB" id="A0A1H6FCD4"/>
<evidence type="ECO:0000313" key="11">
    <source>
        <dbReference type="Proteomes" id="UP000236724"/>
    </source>
</evidence>
<feature type="transmembrane region" description="Helical" evidence="8">
    <location>
        <begin position="168"/>
        <end position="190"/>
    </location>
</feature>
<evidence type="ECO:0000256" key="2">
    <source>
        <dbReference type="ARBA" id="ARBA00005745"/>
    </source>
</evidence>
<dbReference type="InterPro" id="IPR003004">
    <property type="entry name" value="GspF/PilC"/>
</dbReference>
<protein>
    <submittedName>
        <fullName evidence="10">Type II secretion system protein F</fullName>
    </submittedName>
</protein>
<dbReference type="InterPro" id="IPR042094">
    <property type="entry name" value="T2SS_GspF_sf"/>
</dbReference>
<proteinExistence type="inferred from homology"/>
<feature type="transmembrane region" description="Helical" evidence="8">
    <location>
        <begin position="220"/>
        <end position="236"/>
    </location>
</feature>
<sequence>MAAQSYRYSACDAQGKKHQGTLNAETEQEAVAILQNQKLIPVQIQLDESAPSGGRSRSGIKNRDVIDFTNGLCTLVEAHVPLDKALSLLEGITSAAEMQNLINEMRREVKDGHSLADALQAHPQIFSRMYINMVHAGEEGGILEKLLPRLAKFLEDAEEARRTVMAALTYPLILLVVGVFSVAALLMLVVPQFTPLFEDMGDALPASAALLMGISDWLKHWWWTLLGLPFLLAYAWKQWGTSKSGRLQRDGFLLRMPLLGNLLLEAESSRFCRTLGALLQSGIPLLKSLHIARGVMENQMLSTNLESVEENVRSGAGLGKSLAQAGNFPVLLSQLVVVGEESGRTAEILNKLAESFDTNVRQQTSRLMSLIEPVLILVLGGMVGSVVIIIFSAIFSLNNVNF</sequence>
<keyword evidence="5 8" id="KW-0812">Transmembrane</keyword>
<evidence type="ECO:0000256" key="5">
    <source>
        <dbReference type="ARBA" id="ARBA00022692"/>
    </source>
</evidence>
<accession>A0A1H6FCD4</accession>
<dbReference type="EMBL" id="FMSV02000506">
    <property type="protein sequence ID" value="SEH06816.1"/>
    <property type="molecule type" value="Genomic_DNA"/>
</dbReference>
<dbReference type="PANTHER" id="PTHR30012">
    <property type="entry name" value="GENERAL SECRETION PATHWAY PROTEIN"/>
    <property type="match status" value="1"/>
</dbReference>